<dbReference type="Pfam" id="PF08268">
    <property type="entry name" value="FBA_3"/>
    <property type="match status" value="1"/>
</dbReference>
<gene>
    <name evidence="2" type="ORF">K7X08_007234</name>
</gene>
<evidence type="ECO:0000313" key="2">
    <source>
        <dbReference type="EMBL" id="KAJ8533910.1"/>
    </source>
</evidence>
<protein>
    <recommendedName>
        <fullName evidence="1">F-box associated beta-propeller type 3 domain-containing protein</fullName>
    </recommendedName>
</protein>
<proteinExistence type="predicted"/>
<comment type="caution">
    <text evidence="2">The sequence shown here is derived from an EMBL/GenBank/DDBJ whole genome shotgun (WGS) entry which is preliminary data.</text>
</comment>
<dbReference type="AlphaFoldDB" id="A0A9Q1LC94"/>
<dbReference type="OrthoDB" id="1166304at2759"/>
<dbReference type="EMBL" id="JAJAGQ010000019">
    <property type="protein sequence ID" value="KAJ8533910.1"/>
    <property type="molecule type" value="Genomic_DNA"/>
</dbReference>
<dbReference type="InterPro" id="IPR013187">
    <property type="entry name" value="F-box-assoc_dom_typ3"/>
</dbReference>
<dbReference type="Proteomes" id="UP001152561">
    <property type="component" value="Unassembled WGS sequence"/>
</dbReference>
<accession>A0A9Q1LC94</accession>
<name>A0A9Q1LC94_9SOLA</name>
<reference evidence="3" key="1">
    <citation type="journal article" date="2023" name="Proc. Natl. Acad. Sci. U.S.A.">
        <title>Genomic and structural basis for evolution of tropane alkaloid biosynthesis.</title>
        <authorList>
            <person name="Wanga Y.-J."/>
            <person name="Taina T."/>
            <person name="Yua J.-Y."/>
            <person name="Lia J."/>
            <person name="Xua B."/>
            <person name="Chenc J."/>
            <person name="D'Auriad J.C."/>
            <person name="Huanga J.-P."/>
            <person name="Huanga S.-X."/>
        </authorList>
    </citation>
    <scope>NUCLEOTIDE SEQUENCE [LARGE SCALE GENOMIC DNA]</scope>
    <source>
        <strain evidence="3">cv. KIB-2019</strain>
    </source>
</reference>
<feature type="domain" description="F-box associated beta-propeller type 3" evidence="1">
    <location>
        <begin position="43"/>
        <end position="145"/>
    </location>
</feature>
<organism evidence="2 3">
    <name type="scientific">Anisodus acutangulus</name>
    <dbReference type="NCBI Taxonomy" id="402998"/>
    <lineage>
        <taxon>Eukaryota</taxon>
        <taxon>Viridiplantae</taxon>
        <taxon>Streptophyta</taxon>
        <taxon>Embryophyta</taxon>
        <taxon>Tracheophyta</taxon>
        <taxon>Spermatophyta</taxon>
        <taxon>Magnoliopsida</taxon>
        <taxon>eudicotyledons</taxon>
        <taxon>Gunneridae</taxon>
        <taxon>Pentapetalae</taxon>
        <taxon>asterids</taxon>
        <taxon>lamiids</taxon>
        <taxon>Solanales</taxon>
        <taxon>Solanaceae</taxon>
        <taxon>Solanoideae</taxon>
        <taxon>Hyoscyameae</taxon>
        <taxon>Anisodus</taxon>
    </lineage>
</organism>
<evidence type="ECO:0000313" key="3">
    <source>
        <dbReference type="Proteomes" id="UP001152561"/>
    </source>
</evidence>
<keyword evidence="3" id="KW-1185">Reference proteome</keyword>
<evidence type="ECO:0000259" key="1">
    <source>
        <dbReference type="Pfam" id="PF08268"/>
    </source>
</evidence>
<sequence>MPRMIQILKNFLFTDNALSIYGISSLHCCPLSSVQLVEKVQELDCPSNSRIVVYCFCNDLAVIAVADMISDTFILMLWNPSTRESIVLPDPEFPPLSGYCFGLGYDSTSGDYKNLKIRDDIDGSKEPGEILALKGSNQQGVVECNKSIFSTEN</sequence>